<gene>
    <name evidence="2" type="ORF">ACH407_20340</name>
</gene>
<proteinExistence type="predicted"/>
<dbReference type="InterPro" id="IPR036890">
    <property type="entry name" value="HATPase_C_sf"/>
</dbReference>
<sequence>MGTRDTKAAARAVGFADRIFDQEEMRDANAVPEPEGGEATAAAVEHLGKRFATLPGMVRHAFGRTRDHAGNLSSDPLQGLSEIVQNSEDLGASEVRILTRERDLLVAHNGAPVRLPDVVALAMPWLSSKADEAESTGRFGIGLMTLQSLSPHLEVHSGHYRVRIGDPYVSVAEPLVVPDWFADDAWTVLRVPFAPGALDAESVDGWLAAWTSGALLFLDHVSDVTHLDTQGGVRHRLALSREPGPGFEAEVGGGPAEVGTHLARAATGTRWLVCRTTVPSPSGIDRAHKAAGPTTTLAVALPLGHGGPGRIHVGLPVQEIGPALWTSAQFDPLASRQALDETPWNRALVPLVADLWTAAVLRQFRQDPVNAWSAVPLPDHVRDGRNPVAAMEQRLLDHARRLVSAKLLLEVPGEGLLDLGSLAVEDEELEGAVTEEEVARLADVPAALPGAMRGPDGRWREVLSDWEENGVGAPARVEVYDTLDLLGDGSRSPRATVRLVARVIEAGWSGLLSSRDWLVDSSGTQYGMRGSVPVLFAATPRGLGLELGLTREIHPDFLADTDDARSVREWLGKQGVLLNDDDPAAVIQRLADFGGARGGAGLVLTDEQLVALRDGFAHVPESRRELWGRKVGLAVRLQGHRYTTDGAREDVEIAPARAYLPSGLDSAEHDESFAFAAGSTSGPAWLRSRYAKVLQGGSIGALRFLRLLGAETAPQPRSHPGQHSRFERGARGLPSAFASGSKARTEALEALRATYTLNDYDCPDLYAVATDIAKDDDSARRRRRAAALLHVLGRSWSRFSEHAEVGAAFDYHTWHDRGRTAALWLWQLREVAWLDDRNGTPSSPFLLRTRTAGTVAVYGDGDAQFLHPDIQEQARRRTEVLRALDVVGDARTRDLVECLRRLRREEKDGAERNAPAAMIVYEALAERATGRGTSGGSGEMPFSEILRAFTTGEGLVLTNSGWRRPGECLIGEPLFGASRAFAPVFTGGEAFWTRLGARRPTVDDAVKVIRELAQQDRRERRNVPEGTTQSVVLETLKMLRRPSAVRSEELTAGRLGRLPLVTSKGWLSKRPVYAVEDPMVADGLGRDHAVWRPGAELDQFRPLAGALRLTWIGVEQLSVHSSTVASHDPDATELVRAAVTHLREDLQRNAPEVARGLDGSWDGLATLTVSVAPDLICRVELSGTPVEVPVDAGVDWASSTLYVRDLSAVNRPSAGGASIATKFPGHRRAAALAWTAACDRAERGRTAVDLSLAEDQVRREQEAAVAERDRRLMEMREEADRRGRTNGRERRPVAGAPSTISGRAPALPAIPHGRGPSVPAVRPPASFRRLVDPATLRLVVDRGNLTAPQSGAGPATGTAPKKGPVGLPQPRSGSAVPQQRTAARPYTAVEQEKAALDLVRRALALDETELRDLRAQHGLGADAVDELARFYELKTYGGAEPDTIQLTPAEFQRAIESDDFFLVVVSGLEAGAAPVTVRIILEPLKHLPYRPSSNVLVSGIRGAQSLVYPFESTE</sequence>
<comment type="caution">
    <text evidence="2">The sequence shown here is derived from an EMBL/GenBank/DDBJ whole genome shotgun (WGS) entry which is preliminary data.</text>
</comment>
<feature type="compositionally biased region" description="Polar residues" evidence="1">
    <location>
        <begin position="1371"/>
        <end position="1380"/>
    </location>
</feature>
<organism evidence="2 3">
    <name type="scientific">Streptomyces litmocidini</name>
    <dbReference type="NCBI Taxonomy" id="67318"/>
    <lineage>
        <taxon>Bacteria</taxon>
        <taxon>Bacillati</taxon>
        <taxon>Actinomycetota</taxon>
        <taxon>Actinomycetes</taxon>
        <taxon>Kitasatosporales</taxon>
        <taxon>Streptomycetaceae</taxon>
        <taxon>Streptomyces</taxon>
    </lineage>
</organism>
<feature type="region of interest" description="Disordered" evidence="1">
    <location>
        <begin position="1275"/>
        <end position="1319"/>
    </location>
</feature>
<reference evidence="2 3" key="1">
    <citation type="submission" date="2024-10" db="EMBL/GenBank/DDBJ databases">
        <title>The Natural Products Discovery Center: Release of the First 8490 Sequenced Strains for Exploring Actinobacteria Biosynthetic Diversity.</title>
        <authorList>
            <person name="Kalkreuter E."/>
            <person name="Kautsar S.A."/>
            <person name="Yang D."/>
            <person name="Bader C.D."/>
            <person name="Teijaro C.N."/>
            <person name="Fluegel L."/>
            <person name="Davis C.M."/>
            <person name="Simpson J.R."/>
            <person name="Lauterbach L."/>
            <person name="Steele A.D."/>
            <person name="Gui C."/>
            <person name="Meng S."/>
            <person name="Li G."/>
            <person name="Viehrig K."/>
            <person name="Ye F."/>
            <person name="Su P."/>
            <person name="Kiefer A.F."/>
            <person name="Nichols A."/>
            <person name="Cepeda A.J."/>
            <person name="Yan W."/>
            <person name="Fan B."/>
            <person name="Jiang Y."/>
            <person name="Adhikari A."/>
            <person name="Zheng C.-J."/>
            <person name="Schuster L."/>
            <person name="Cowan T.M."/>
            <person name="Smanski M.J."/>
            <person name="Chevrette M.G."/>
            <person name="De Carvalho L.P.S."/>
            <person name="Shen B."/>
        </authorList>
    </citation>
    <scope>NUCLEOTIDE SEQUENCE [LARGE SCALE GENOMIC DNA]</scope>
    <source>
        <strain evidence="2 3">NPDC020602</strain>
    </source>
</reference>
<evidence type="ECO:0000256" key="1">
    <source>
        <dbReference type="SAM" id="MobiDB-lite"/>
    </source>
</evidence>
<dbReference type="NCBIfam" id="NF047352">
    <property type="entry name" value="P_loop_sacsin"/>
    <property type="match status" value="1"/>
</dbReference>
<name>A0ABW7U8I1_9ACTN</name>
<keyword evidence="3" id="KW-1185">Reference proteome</keyword>
<evidence type="ECO:0000313" key="3">
    <source>
        <dbReference type="Proteomes" id="UP001611339"/>
    </source>
</evidence>
<feature type="region of interest" description="Disordered" evidence="1">
    <location>
        <begin position="1344"/>
        <end position="1380"/>
    </location>
</feature>
<feature type="compositionally biased region" description="Basic and acidic residues" evidence="1">
    <location>
        <begin position="1275"/>
        <end position="1292"/>
    </location>
</feature>
<dbReference type="Proteomes" id="UP001611339">
    <property type="component" value="Unassembled WGS sequence"/>
</dbReference>
<evidence type="ECO:0000313" key="2">
    <source>
        <dbReference type="EMBL" id="MFI1715910.1"/>
    </source>
</evidence>
<protein>
    <submittedName>
        <fullName evidence="2">Sacsin N-terminal ATP-binding-like domain-containing protein</fullName>
    </submittedName>
</protein>
<dbReference type="RefSeq" id="WP_398710606.1">
    <property type="nucleotide sequence ID" value="NZ_JBIRUI010000008.1"/>
</dbReference>
<accession>A0ABW7U8I1</accession>
<dbReference type="SUPFAM" id="SSF55874">
    <property type="entry name" value="ATPase domain of HSP90 chaperone/DNA topoisomerase II/histidine kinase"/>
    <property type="match status" value="1"/>
</dbReference>
<dbReference type="EMBL" id="JBIRUI010000008">
    <property type="protein sequence ID" value="MFI1715910.1"/>
    <property type="molecule type" value="Genomic_DNA"/>
</dbReference>